<dbReference type="AlphaFoldDB" id="A0A426ZRX9"/>
<gene>
    <name evidence="1" type="ORF">B296_00000586</name>
</gene>
<accession>A0A426ZRX9</accession>
<dbReference type="Proteomes" id="UP000287651">
    <property type="component" value="Unassembled WGS sequence"/>
</dbReference>
<name>A0A426ZRX9_ENSVE</name>
<proteinExistence type="predicted"/>
<evidence type="ECO:0000313" key="2">
    <source>
        <dbReference type="Proteomes" id="UP000287651"/>
    </source>
</evidence>
<dbReference type="EMBL" id="AMZH03005302">
    <property type="protein sequence ID" value="RRT66767.1"/>
    <property type="molecule type" value="Genomic_DNA"/>
</dbReference>
<evidence type="ECO:0000313" key="1">
    <source>
        <dbReference type="EMBL" id="RRT66767.1"/>
    </source>
</evidence>
<comment type="caution">
    <text evidence="1">The sequence shown here is derived from an EMBL/GenBank/DDBJ whole genome shotgun (WGS) entry which is preliminary data.</text>
</comment>
<reference evidence="1 2" key="1">
    <citation type="journal article" date="2014" name="Agronomy (Basel)">
        <title>A Draft Genome Sequence for Ensete ventricosum, the Drought-Tolerant Tree Against Hunger.</title>
        <authorList>
            <person name="Harrison J."/>
            <person name="Moore K.A."/>
            <person name="Paszkiewicz K."/>
            <person name="Jones T."/>
            <person name="Grant M."/>
            <person name="Ambacheew D."/>
            <person name="Muzemil S."/>
            <person name="Studholme D.J."/>
        </authorList>
    </citation>
    <scope>NUCLEOTIDE SEQUENCE [LARGE SCALE GENOMIC DNA]</scope>
</reference>
<sequence>MLETWLAWQGDGGRERGDGDKHMHRWFTSLQLQEFVRPHSIWNGMRADGGRKGCVHDGMVWVWYGLKGRHGVGKEGTV</sequence>
<organism evidence="1 2">
    <name type="scientific">Ensete ventricosum</name>
    <name type="common">Abyssinian banana</name>
    <name type="synonym">Musa ensete</name>
    <dbReference type="NCBI Taxonomy" id="4639"/>
    <lineage>
        <taxon>Eukaryota</taxon>
        <taxon>Viridiplantae</taxon>
        <taxon>Streptophyta</taxon>
        <taxon>Embryophyta</taxon>
        <taxon>Tracheophyta</taxon>
        <taxon>Spermatophyta</taxon>
        <taxon>Magnoliopsida</taxon>
        <taxon>Liliopsida</taxon>
        <taxon>Zingiberales</taxon>
        <taxon>Musaceae</taxon>
        <taxon>Ensete</taxon>
    </lineage>
</organism>
<protein>
    <submittedName>
        <fullName evidence="1">Uncharacterized protein</fullName>
    </submittedName>
</protein>